<dbReference type="SMART" id="SM00460">
    <property type="entry name" value="TGc"/>
    <property type="match status" value="1"/>
</dbReference>
<keyword evidence="3" id="KW-1185">Reference proteome</keyword>
<dbReference type="InterPro" id="IPR002931">
    <property type="entry name" value="Transglutaminase-like"/>
</dbReference>
<sequence length="249" mass="28443">MHSQHLSATPILNFQHESIQELIFARSWQSLDTYNKIGAAYGFVKDEVLFGYNRSDDISASEVLADGYGQCNTKGNLLMALLRALDIPCRFHGFTIDQQLQKGAIPGYVFWLAPKYIIHSWVEVYYEGKWLNLEGFILDNTYLTAIQQRFSDVKQSFCGYGIATPCLAQPETEWRGSDTYIQKEGIHDDFGLYDSPDDFYAQHGTNLSGLKRWLYQNLIRHLINRNVQRLRAASGSEPTRSHLKDGCKS</sequence>
<dbReference type="InterPro" id="IPR038765">
    <property type="entry name" value="Papain-like_cys_pep_sf"/>
</dbReference>
<name>A0AA48KUZ8_9ALTE</name>
<dbReference type="Gene3D" id="3.10.620.30">
    <property type="match status" value="1"/>
</dbReference>
<dbReference type="Pfam" id="PF01841">
    <property type="entry name" value="Transglut_core"/>
    <property type="match status" value="1"/>
</dbReference>
<evidence type="ECO:0000259" key="1">
    <source>
        <dbReference type="SMART" id="SM00460"/>
    </source>
</evidence>
<dbReference type="AlphaFoldDB" id="A0AA48KUZ8"/>
<organism evidence="2 3">
    <name type="scientific">Planctobacterium marinum</name>
    <dbReference type="NCBI Taxonomy" id="1631968"/>
    <lineage>
        <taxon>Bacteria</taxon>
        <taxon>Pseudomonadati</taxon>
        <taxon>Pseudomonadota</taxon>
        <taxon>Gammaproteobacteria</taxon>
        <taxon>Alteromonadales</taxon>
        <taxon>Alteromonadaceae</taxon>
        <taxon>Planctobacterium</taxon>
    </lineage>
</organism>
<dbReference type="SUPFAM" id="SSF54001">
    <property type="entry name" value="Cysteine proteinases"/>
    <property type="match status" value="1"/>
</dbReference>
<dbReference type="Proteomes" id="UP001333710">
    <property type="component" value="Chromosome"/>
</dbReference>
<evidence type="ECO:0000313" key="3">
    <source>
        <dbReference type="Proteomes" id="UP001333710"/>
    </source>
</evidence>
<proteinExistence type="predicted"/>
<reference evidence="2" key="1">
    <citation type="submission" date="2023-01" db="EMBL/GenBank/DDBJ databases">
        <title>Complete genome sequence of Planctobacterium marinum strain Dej080120_11.</title>
        <authorList>
            <person name="Ueki S."/>
            <person name="Maruyama F."/>
        </authorList>
    </citation>
    <scope>NUCLEOTIDE SEQUENCE</scope>
    <source>
        <strain evidence="2">Dej080120_11</strain>
    </source>
</reference>
<protein>
    <submittedName>
        <fullName evidence="2">Transglutaminase</fullName>
    </submittedName>
</protein>
<dbReference type="KEGG" id="pmaw:MACH26_25010"/>
<dbReference type="PANTHER" id="PTHR33490">
    <property type="entry name" value="BLR5614 PROTEIN-RELATED"/>
    <property type="match status" value="1"/>
</dbReference>
<dbReference type="EMBL" id="AP027272">
    <property type="protein sequence ID" value="BDX06980.1"/>
    <property type="molecule type" value="Genomic_DNA"/>
</dbReference>
<dbReference type="RefSeq" id="WP_338292972.1">
    <property type="nucleotide sequence ID" value="NZ_AP027272.1"/>
</dbReference>
<feature type="domain" description="Transglutaminase-like" evidence="1">
    <location>
        <begin position="63"/>
        <end position="137"/>
    </location>
</feature>
<gene>
    <name evidence="2" type="ORF">MACH26_25010</name>
</gene>
<accession>A0AA48KUZ8</accession>
<evidence type="ECO:0000313" key="2">
    <source>
        <dbReference type="EMBL" id="BDX06980.1"/>
    </source>
</evidence>